<keyword evidence="19" id="KW-1185">Reference proteome</keyword>
<evidence type="ECO:0000256" key="11">
    <source>
        <dbReference type="ARBA" id="ARBA00023054"/>
    </source>
</evidence>
<evidence type="ECO:0000256" key="6">
    <source>
        <dbReference type="ARBA" id="ARBA00022737"/>
    </source>
</evidence>
<dbReference type="GO" id="GO:0005789">
    <property type="term" value="C:endoplasmic reticulum membrane"/>
    <property type="evidence" value="ECO:0007669"/>
    <property type="project" value="UniProtKB-SubCell"/>
</dbReference>
<dbReference type="AlphaFoldDB" id="A0A6I8PGZ7"/>
<keyword evidence="12" id="KW-0472">Membrane</keyword>
<keyword evidence="8" id="KW-0492">Microsome</keyword>
<comment type="subcellular location">
    <subcellularLocation>
        <location evidence="3">Endoplasmic reticulum membrane</location>
        <topology evidence="3">Single-pass type II membrane protein</topology>
    </subcellularLocation>
    <subcellularLocation>
        <location evidence="2">Microsome membrane</location>
        <topology evidence="2">Single-pass type II membrane protein</topology>
    </subcellularLocation>
    <subcellularLocation>
        <location evidence="1">Nucleus envelope</location>
    </subcellularLocation>
</comment>
<keyword evidence="4" id="KW-0433">Leucine-rich repeat</keyword>
<dbReference type="Proteomes" id="UP000002279">
    <property type="component" value="Chromosome 15"/>
</dbReference>
<evidence type="ECO:0000256" key="14">
    <source>
        <dbReference type="ARBA" id="ARBA00053857"/>
    </source>
</evidence>
<evidence type="ECO:0000313" key="19">
    <source>
        <dbReference type="Proteomes" id="UP000002279"/>
    </source>
</evidence>
<keyword evidence="7" id="KW-0256">Endoplasmic reticulum</keyword>
<keyword evidence="13" id="KW-0539">Nucleus</keyword>
<dbReference type="Pfam" id="PF13855">
    <property type="entry name" value="LRR_8"/>
    <property type="match status" value="1"/>
</dbReference>
<dbReference type="InterPro" id="IPR050715">
    <property type="entry name" value="LRR-SigEffector_domain"/>
</dbReference>
<dbReference type="InterPro" id="IPR003591">
    <property type="entry name" value="Leu-rich_rpt_typical-subtyp"/>
</dbReference>
<reference evidence="18" key="3">
    <citation type="submission" date="2025-09" db="UniProtKB">
        <authorList>
            <consortium name="Ensembl"/>
        </authorList>
    </citation>
    <scope>IDENTIFICATION</scope>
    <source>
        <strain evidence="18">Glennie</strain>
    </source>
</reference>
<dbReference type="Pfam" id="PF00560">
    <property type="entry name" value="LRR_1"/>
    <property type="match status" value="1"/>
</dbReference>
<evidence type="ECO:0000256" key="13">
    <source>
        <dbReference type="ARBA" id="ARBA00023242"/>
    </source>
</evidence>
<keyword evidence="10" id="KW-1133">Transmembrane helix</keyword>
<dbReference type="SMART" id="SM00369">
    <property type="entry name" value="LRR_TYP"/>
    <property type="match status" value="4"/>
</dbReference>
<protein>
    <recommendedName>
        <fullName evidence="16">Leucine-rich repeat-containing protein 59</fullName>
    </recommendedName>
</protein>
<dbReference type="FunFam" id="3.80.10.10:FF:000141">
    <property type="entry name" value="Leucine-rich repeat-containing protein 59"/>
    <property type="match status" value="1"/>
</dbReference>
<evidence type="ECO:0000313" key="18">
    <source>
        <dbReference type="Ensembl" id="ENSOANP00000054211.1"/>
    </source>
</evidence>
<reference evidence="18 19" key="1">
    <citation type="journal article" date="2008" name="Nature">
        <title>Genome analysis of the platypus reveals unique signatures of evolution.</title>
        <authorList>
            <person name="Warren W.C."/>
            <person name="Hillier L.W."/>
            <person name="Marshall Graves J.A."/>
            <person name="Birney E."/>
            <person name="Ponting C.P."/>
            <person name="Grutzner F."/>
            <person name="Belov K."/>
            <person name="Miller W."/>
            <person name="Clarke L."/>
            <person name="Chinwalla A.T."/>
            <person name="Yang S.P."/>
            <person name="Heger A."/>
            <person name="Locke D.P."/>
            <person name="Miethke P."/>
            <person name="Waters P.D."/>
            <person name="Veyrunes F."/>
            <person name="Fulton L."/>
            <person name="Fulton B."/>
            <person name="Graves T."/>
            <person name="Wallis J."/>
            <person name="Puente X.S."/>
            <person name="Lopez-Otin C."/>
            <person name="Ordonez G.R."/>
            <person name="Eichler E.E."/>
            <person name="Chen L."/>
            <person name="Cheng Z."/>
            <person name="Deakin J.E."/>
            <person name="Alsop A."/>
            <person name="Thompson K."/>
            <person name="Kirby P."/>
            <person name="Papenfuss A.T."/>
            <person name="Wakefield M.J."/>
            <person name="Olender T."/>
            <person name="Lancet D."/>
            <person name="Huttley G.A."/>
            <person name="Smit A.F."/>
            <person name="Pask A."/>
            <person name="Temple-Smith P."/>
            <person name="Batzer M.A."/>
            <person name="Walker J.A."/>
            <person name="Konkel M.K."/>
            <person name="Harris R.S."/>
            <person name="Whittington C.M."/>
            <person name="Wong E.S."/>
            <person name="Gemmell N.J."/>
            <person name="Buschiazzo E."/>
            <person name="Vargas Jentzsch I.M."/>
            <person name="Merkel A."/>
            <person name="Schmitz J."/>
            <person name="Zemann A."/>
            <person name="Churakov G."/>
            <person name="Kriegs J.O."/>
            <person name="Brosius J."/>
            <person name="Murchison E.P."/>
            <person name="Sachidanandam R."/>
            <person name="Smith C."/>
            <person name="Hannon G.J."/>
            <person name="Tsend-Ayush E."/>
            <person name="McMillan D."/>
            <person name="Attenborough R."/>
            <person name="Rens W."/>
            <person name="Ferguson-Smith M."/>
            <person name="Lefevre C.M."/>
            <person name="Sharp J.A."/>
            <person name="Nicholas K.R."/>
            <person name="Ray D.A."/>
            <person name="Kube M."/>
            <person name="Reinhardt R."/>
            <person name="Pringle T.H."/>
            <person name="Taylor J."/>
            <person name="Jones R.C."/>
            <person name="Nixon B."/>
            <person name="Dacheux J.L."/>
            <person name="Niwa H."/>
            <person name="Sekita Y."/>
            <person name="Huang X."/>
            <person name="Stark A."/>
            <person name="Kheradpour P."/>
            <person name="Kellis M."/>
            <person name="Flicek P."/>
            <person name="Chen Y."/>
            <person name="Webber C."/>
            <person name="Hardison R."/>
            <person name="Nelson J."/>
            <person name="Hallsworth-Pepin K."/>
            <person name="Delehaunty K."/>
            <person name="Markovic C."/>
            <person name="Minx P."/>
            <person name="Feng Y."/>
            <person name="Kremitzki C."/>
            <person name="Mitreva M."/>
            <person name="Glasscock J."/>
            <person name="Wylie T."/>
            <person name="Wohldmann P."/>
            <person name="Thiru P."/>
            <person name="Nhan M.N."/>
            <person name="Pohl C.S."/>
            <person name="Smith S.M."/>
            <person name="Hou S."/>
            <person name="Nefedov M."/>
            <person name="de Jong P.J."/>
            <person name="Renfree M.B."/>
            <person name="Mardis E.R."/>
            <person name="Wilson R.K."/>
        </authorList>
    </citation>
    <scope>NUCLEOTIDE SEQUENCE [LARGE SCALE GENOMIC DNA]</scope>
    <source>
        <strain evidence="18 19">Glennie</strain>
    </source>
</reference>
<organism evidence="18 19">
    <name type="scientific">Ornithorhynchus anatinus</name>
    <name type="common">Duckbill platypus</name>
    <dbReference type="NCBI Taxonomy" id="9258"/>
    <lineage>
        <taxon>Eukaryota</taxon>
        <taxon>Metazoa</taxon>
        <taxon>Chordata</taxon>
        <taxon>Craniata</taxon>
        <taxon>Vertebrata</taxon>
        <taxon>Euteleostomi</taxon>
        <taxon>Mammalia</taxon>
        <taxon>Monotremata</taxon>
        <taxon>Ornithorhynchidae</taxon>
        <taxon>Ornithorhynchus</taxon>
    </lineage>
</organism>
<dbReference type="Gene3D" id="3.80.10.10">
    <property type="entry name" value="Ribonuclease Inhibitor"/>
    <property type="match status" value="1"/>
</dbReference>
<evidence type="ECO:0000256" key="9">
    <source>
        <dbReference type="ARBA" id="ARBA00022968"/>
    </source>
</evidence>
<comment type="subunit">
    <text evidence="15">Can form homodimers. Interacts with SGO1. Interacts with FGF1.</text>
</comment>
<evidence type="ECO:0000256" key="4">
    <source>
        <dbReference type="ARBA" id="ARBA00022614"/>
    </source>
</evidence>
<comment type="function">
    <text evidence="14">Required for nuclear import of FGF1, but not that of FGF2. Might regulate nuclear import of exogenous FGF1 by facilitating interaction with the nuclear import machinery and by transporting cytosolic FGF1 to, and possibly through, the nuclear pores.</text>
</comment>
<keyword evidence="6" id="KW-0677">Repeat</keyword>
<dbReference type="InParanoid" id="A0A6I8PGZ7"/>
<evidence type="ECO:0000256" key="8">
    <source>
        <dbReference type="ARBA" id="ARBA00022848"/>
    </source>
</evidence>
<dbReference type="GO" id="GO:0005635">
    <property type="term" value="C:nuclear envelope"/>
    <property type="evidence" value="ECO:0007669"/>
    <property type="project" value="UniProtKB-SubCell"/>
</dbReference>
<evidence type="ECO:0000256" key="5">
    <source>
        <dbReference type="ARBA" id="ARBA00022692"/>
    </source>
</evidence>
<keyword evidence="9" id="KW-0735">Signal-anchor</keyword>
<feature type="compositionally biased region" description="Low complexity" evidence="17">
    <location>
        <begin position="337"/>
        <end position="372"/>
    </location>
</feature>
<accession>A0A6I8PGZ7</accession>
<evidence type="ECO:0000256" key="16">
    <source>
        <dbReference type="ARBA" id="ARBA00071424"/>
    </source>
</evidence>
<evidence type="ECO:0000256" key="12">
    <source>
        <dbReference type="ARBA" id="ARBA00023136"/>
    </source>
</evidence>
<feature type="region of interest" description="Disordered" evidence="17">
    <location>
        <begin position="329"/>
        <end position="385"/>
    </location>
</feature>
<dbReference type="Bgee" id="ENSOANG00000041912">
    <property type="expression patterns" value="Expressed in endometrium and 7 other cell types or tissues"/>
</dbReference>
<evidence type="ECO:0000256" key="15">
    <source>
        <dbReference type="ARBA" id="ARBA00063111"/>
    </source>
</evidence>
<evidence type="ECO:0000256" key="17">
    <source>
        <dbReference type="SAM" id="MobiDB-lite"/>
    </source>
</evidence>
<dbReference type="Ensembl" id="ENSOANT00000047190.1">
    <property type="protein sequence ID" value="ENSOANP00000054211.1"/>
    <property type="gene ID" value="ENSOANG00000041912.1"/>
</dbReference>
<dbReference type="SUPFAM" id="SSF52058">
    <property type="entry name" value="L domain-like"/>
    <property type="match status" value="1"/>
</dbReference>
<keyword evidence="5" id="KW-0812">Transmembrane</keyword>
<name>A0A6I8PGZ7_ORNAN</name>
<dbReference type="PANTHER" id="PTHR45752:SF4">
    <property type="entry name" value="LEUCINE-RICH REPEAT-CONTAINING PROTEIN 59"/>
    <property type="match status" value="1"/>
</dbReference>
<evidence type="ECO:0000256" key="3">
    <source>
        <dbReference type="ARBA" id="ARBA00004648"/>
    </source>
</evidence>
<dbReference type="PANTHER" id="PTHR45752">
    <property type="entry name" value="LEUCINE-RICH REPEAT-CONTAINING"/>
    <property type="match status" value="1"/>
</dbReference>
<feature type="region of interest" description="Disordered" evidence="17">
    <location>
        <begin position="196"/>
        <end position="279"/>
    </location>
</feature>
<proteinExistence type="predicted"/>
<gene>
    <name evidence="18" type="primary">LRRC59</name>
</gene>
<dbReference type="GO" id="GO:0042645">
    <property type="term" value="C:mitochondrial nucleoid"/>
    <property type="evidence" value="ECO:0007669"/>
    <property type="project" value="Ensembl"/>
</dbReference>
<keyword evidence="11" id="KW-0175">Coiled coil</keyword>
<feature type="compositionally biased region" description="Basic and acidic residues" evidence="17">
    <location>
        <begin position="201"/>
        <end position="271"/>
    </location>
</feature>
<evidence type="ECO:0000256" key="7">
    <source>
        <dbReference type="ARBA" id="ARBA00022824"/>
    </source>
</evidence>
<dbReference type="InterPro" id="IPR001611">
    <property type="entry name" value="Leu-rich_rpt"/>
</dbReference>
<sequence>MATGGGKKTALPIAALCQQRPVFPALHGADSTLRPSSCTRTLPGPSRDMAKSGARLRDKMDGNELDLSLADLNEVPVKELAALPKATILDLSCNKLTSLPSEFCGLTHLVKLDLSKNKLQQLPLDFGRLVNLQHLDLLSNKLVTLPVSFAQLKSLKWLDLKDNPLDPVLAKVAGDCLDEKQCKQSAVRVLQHMKAVQADQDQEKQRRLQAERENEKKREARQRAREAQERERRKKEKVEEKERRRREYDAMKATKREPEKKVKKEPSEPRPSECGGRVRVGGGRVLLRVRAVGGNWGAARGWRCPRGQGWAARVWTRGLNPTAPVFSRARAHPAPTPASSPAAVLALGPPEGPAAGAAGRRRGAGPVPGDGPSASTPLRQRERRL</sequence>
<reference evidence="18" key="2">
    <citation type="submission" date="2025-08" db="UniProtKB">
        <authorList>
            <consortium name="Ensembl"/>
        </authorList>
    </citation>
    <scope>IDENTIFICATION</scope>
    <source>
        <strain evidence="18">Glennie</strain>
    </source>
</reference>
<evidence type="ECO:0000256" key="10">
    <source>
        <dbReference type="ARBA" id="ARBA00022989"/>
    </source>
</evidence>
<dbReference type="GeneTree" id="ENSGT00390000017385"/>
<evidence type="ECO:0000256" key="1">
    <source>
        <dbReference type="ARBA" id="ARBA00004259"/>
    </source>
</evidence>
<evidence type="ECO:0000256" key="2">
    <source>
        <dbReference type="ARBA" id="ARBA00004464"/>
    </source>
</evidence>
<dbReference type="InterPro" id="IPR032675">
    <property type="entry name" value="LRR_dom_sf"/>
</dbReference>